<dbReference type="OrthoDB" id="2233804at2"/>
<gene>
    <name evidence="2" type="ORF">SAMN05216347_10491</name>
</gene>
<dbReference type="AlphaFoldDB" id="A0A1H0PBC9"/>
<feature type="transmembrane region" description="Helical" evidence="1">
    <location>
        <begin position="60"/>
        <end position="80"/>
    </location>
</feature>
<accession>A0A1H0PBC9</accession>
<evidence type="ECO:0000313" key="2">
    <source>
        <dbReference type="EMBL" id="SDP02313.1"/>
    </source>
</evidence>
<feature type="transmembrane region" description="Helical" evidence="1">
    <location>
        <begin position="20"/>
        <end position="40"/>
    </location>
</feature>
<keyword evidence="1" id="KW-0812">Transmembrane</keyword>
<proteinExistence type="predicted"/>
<protein>
    <submittedName>
        <fullName evidence="2">Uncharacterized protein</fullName>
    </submittedName>
</protein>
<evidence type="ECO:0000256" key="1">
    <source>
        <dbReference type="SAM" id="Phobius"/>
    </source>
</evidence>
<evidence type="ECO:0000313" key="3">
    <source>
        <dbReference type="Proteomes" id="UP000183816"/>
    </source>
</evidence>
<feature type="transmembrane region" description="Helical" evidence="1">
    <location>
        <begin position="101"/>
        <end position="120"/>
    </location>
</feature>
<dbReference type="Proteomes" id="UP000183816">
    <property type="component" value="Unassembled WGS sequence"/>
</dbReference>
<reference evidence="2 3" key="1">
    <citation type="submission" date="2016-10" db="EMBL/GenBank/DDBJ databases">
        <authorList>
            <person name="de Groot N.N."/>
        </authorList>
    </citation>
    <scope>NUCLEOTIDE SEQUENCE [LARGE SCALE GENOMIC DNA]</scope>
    <source>
        <strain evidence="2 3">Sb04</strain>
    </source>
</reference>
<dbReference type="EMBL" id="FNJK01000004">
    <property type="protein sequence ID" value="SDP02313.1"/>
    <property type="molecule type" value="Genomic_DNA"/>
</dbReference>
<dbReference type="RefSeq" id="WP_074482520.1">
    <property type="nucleotide sequence ID" value="NZ_FNJK01000004.1"/>
</dbReference>
<keyword evidence="1" id="KW-0472">Membrane</keyword>
<feature type="transmembrane region" description="Helical" evidence="1">
    <location>
        <begin position="126"/>
        <end position="146"/>
    </location>
</feature>
<keyword evidence="1" id="KW-1133">Transmembrane helix</keyword>
<sequence>MNTKTIENIVKTVAKVAINLTNVVLVLTILADLISHIYGYDTVNVGHYGVIDWTIGKETNTWLVTALTILTNSAMIYGLTKLKHFIASFTVKEVLTDKTYRFLKQASLYTFFVSFLQNFLSTSMHQAQLVFDFSICAYFCLAFLLVKYLRGRHVA</sequence>
<organism evidence="2 3">
    <name type="scientific">Streptococcus equinus</name>
    <name type="common">Streptococcus bovis</name>
    <dbReference type="NCBI Taxonomy" id="1335"/>
    <lineage>
        <taxon>Bacteria</taxon>
        <taxon>Bacillati</taxon>
        <taxon>Bacillota</taxon>
        <taxon>Bacilli</taxon>
        <taxon>Lactobacillales</taxon>
        <taxon>Streptococcaceae</taxon>
        <taxon>Streptococcus</taxon>
    </lineage>
</organism>
<name>A0A1H0PBC9_STREI</name>